<comment type="caution">
    <text evidence="2">The sequence shown here is derived from an EMBL/GenBank/DDBJ whole genome shotgun (WGS) entry which is preliminary data.</text>
</comment>
<evidence type="ECO:0000313" key="3">
    <source>
        <dbReference type="Proteomes" id="UP000190064"/>
    </source>
</evidence>
<reference evidence="2" key="1">
    <citation type="submission" date="2017-02" db="EMBL/GenBank/DDBJ databases">
        <title>Draft Genome Sequence of the Salt Water Bacterium Oceanospirillum linum ATCC 11336.</title>
        <authorList>
            <person name="Trachtenberg A.M."/>
            <person name="Carney J.G."/>
            <person name="Linnane J.D."/>
            <person name="Rheaume B.A."/>
            <person name="Pitts N.L."/>
            <person name="Mykles D.L."/>
            <person name="Maclea K.S."/>
        </authorList>
    </citation>
    <scope>NUCLEOTIDE SEQUENCE [LARGE SCALE GENOMIC DNA]</scope>
    <source>
        <strain evidence="2">ATCC 11336</strain>
    </source>
</reference>
<organism evidence="2 3">
    <name type="scientific">Oceanospirillum linum</name>
    <dbReference type="NCBI Taxonomy" id="966"/>
    <lineage>
        <taxon>Bacteria</taxon>
        <taxon>Pseudomonadati</taxon>
        <taxon>Pseudomonadota</taxon>
        <taxon>Gammaproteobacteria</taxon>
        <taxon>Oceanospirillales</taxon>
        <taxon>Oceanospirillaceae</taxon>
        <taxon>Oceanospirillum</taxon>
    </lineage>
</organism>
<dbReference type="NCBIfam" id="NF041023">
    <property type="entry name" value="PP0621_fam"/>
    <property type="match status" value="1"/>
</dbReference>
<keyword evidence="3" id="KW-1185">Reference proteome</keyword>
<dbReference type="STRING" id="966.BTA35_0209035"/>
<keyword evidence="1" id="KW-0472">Membrane</keyword>
<accession>A0A1T1HBA9</accession>
<feature type="transmembrane region" description="Helical" evidence="1">
    <location>
        <begin position="6"/>
        <end position="22"/>
    </location>
</feature>
<sequence>MGFIIFRLIIFIGIVWLGIRLLKAYNQRKLQSQSNGTASEKRAADSQQMVQCRYCNLHLPQSDAVKHENLWFCCHEHKQHFLDSGPEKK</sequence>
<dbReference type="InterPro" id="IPR049708">
    <property type="entry name" value="PP0621-like"/>
</dbReference>
<dbReference type="RefSeq" id="WP_078319485.1">
    <property type="nucleotide sequence ID" value="NZ_FXTS01000003.1"/>
</dbReference>
<keyword evidence="1" id="KW-0812">Transmembrane</keyword>
<proteinExistence type="predicted"/>
<dbReference type="Proteomes" id="UP000190064">
    <property type="component" value="Unassembled WGS sequence"/>
</dbReference>
<dbReference type="AlphaFoldDB" id="A0A1T1HBA9"/>
<keyword evidence="1" id="KW-1133">Transmembrane helix</keyword>
<gene>
    <name evidence="2" type="ORF">BTA35_0209035</name>
</gene>
<evidence type="ECO:0000256" key="1">
    <source>
        <dbReference type="SAM" id="Phobius"/>
    </source>
</evidence>
<protein>
    <submittedName>
        <fullName evidence="2">Uncharacterized protein</fullName>
    </submittedName>
</protein>
<evidence type="ECO:0000313" key="2">
    <source>
        <dbReference type="EMBL" id="OOV87131.1"/>
    </source>
</evidence>
<name>A0A1T1HBA9_OCELI</name>
<dbReference type="EMBL" id="MTSD02000003">
    <property type="protein sequence ID" value="OOV87131.1"/>
    <property type="molecule type" value="Genomic_DNA"/>
</dbReference>